<evidence type="ECO:0000313" key="7">
    <source>
        <dbReference type="EMBL" id="KAG0268938.1"/>
    </source>
</evidence>
<dbReference type="PROSITE" id="PS51821">
    <property type="entry name" value="VELVET"/>
    <property type="match status" value="1"/>
</dbReference>
<evidence type="ECO:0000256" key="4">
    <source>
        <dbReference type="ARBA" id="ARBA00023242"/>
    </source>
</evidence>
<keyword evidence="3" id="KW-0804">Transcription</keyword>
<evidence type="ECO:0000256" key="1">
    <source>
        <dbReference type="ARBA" id="ARBA00004123"/>
    </source>
</evidence>
<comment type="caution">
    <text evidence="7">The sequence shown here is derived from an EMBL/GenBank/DDBJ whole genome shotgun (WGS) entry which is preliminary data.</text>
</comment>
<keyword evidence="8" id="KW-1185">Reference proteome</keyword>
<keyword evidence="4" id="KW-0539">Nucleus</keyword>
<feature type="compositionally biased region" description="Low complexity" evidence="5">
    <location>
        <begin position="151"/>
        <end position="176"/>
    </location>
</feature>
<dbReference type="Gene3D" id="2.60.40.3960">
    <property type="entry name" value="Velvet domain"/>
    <property type="match status" value="1"/>
</dbReference>
<evidence type="ECO:0000256" key="5">
    <source>
        <dbReference type="SAM" id="MobiDB-lite"/>
    </source>
</evidence>
<dbReference type="PANTHER" id="PTHR33572:SF3">
    <property type="entry name" value="VELVET COMPLEX SUBUNIT B"/>
    <property type="match status" value="1"/>
</dbReference>
<dbReference type="GO" id="GO:0005634">
    <property type="term" value="C:nucleus"/>
    <property type="evidence" value="ECO:0007669"/>
    <property type="project" value="UniProtKB-SubCell"/>
</dbReference>
<dbReference type="InterPro" id="IPR021740">
    <property type="entry name" value="Velvet"/>
</dbReference>
<dbReference type="Pfam" id="PF11754">
    <property type="entry name" value="Velvet"/>
    <property type="match status" value="1"/>
</dbReference>
<evidence type="ECO:0000313" key="8">
    <source>
        <dbReference type="Proteomes" id="UP000807716"/>
    </source>
</evidence>
<name>A0A9P6QIM6_9FUNG</name>
<reference evidence="7" key="1">
    <citation type="journal article" date="2020" name="Fungal Divers.">
        <title>Resolving the Mortierellaceae phylogeny through synthesis of multi-gene phylogenetics and phylogenomics.</title>
        <authorList>
            <person name="Vandepol N."/>
            <person name="Liber J."/>
            <person name="Desiro A."/>
            <person name="Na H."/>
            <person name="Kennedy M."/>
            <person name="Barry K."/>
            <person name="Grigoriev I.V."/>
            <person name="Miller A.N."/>
            <person name="O'Donnell K."/>
            <person name="Stajich J.E."/>
            <person name="Bonito G."/>
        </authorList>
    </citation>
    <scope>NUCLEOTIDE SEQUENCE</scope>
    <source>
        <strain evidence="7">BC1065</strain>
    </source>
</reference>
<accession>A0A9P6QIM6</accession>
<evidence type="ECO:0000256" key="3">
    <source>
        <dbReference type="ARBA" id="ARBA00023163"/>
    </source>
</evidence>
<proteinExistence type="predicted"/>
<dbReference type="PANTHER" id="PTHR33572">
    <property type="entry name" value="SPORE DEVELOPMENT REGULATOR VOSA"/>
    <property type="match status" value="1"/>
</dbReference>
<dbReference type="AlphaFoldDB" id="A0A9P6QIM6"/>
<feature type="domain" description="Velvet" evidence="6">
    <location>
        <begin position="1"/>
        <end position="124"/>
    </location>
</feature>
<dbReference type="InterPro" id="IPR037525">
    <property type="entry name" value="Velvet_dom"/>
</dbReference>
<organism evidence="7 8">
    <name type="scientific">Actinomortierella ambigua</name>
    <dbReference type="NCBI Taxonomy" id="1343610"/>
    <lineage>
        <taxon>Eukaryota</taxon>
        <taxon>Fungi</taxon>
        <taxon>Fungi incertae sedis</taxon>
        <taxon>Mucoromycota</taxon>
        <taxon>Mortierellomycotina</taxon>
        <taxon>Mortierellomycetes</taxon>
        <taxon>Mortierellales</taxon>
        <taxon>Mortierellaceae</taxon>
        <taxon>Actinomortierella</taxon>
    </lineage>
</organism>
<keyword evidence="2" id="KW-0805">Transcription regulation</keyword>
<evidence type="ECO:0000256" key="2">
    <source>
        <dbReference type="ARBA" id="ARBA00023015"/>
    </source>
</evidence>
<comment type="subcellular location">
    <subcellularLocation>
        <location evidence="1">Nucleus</location>
    </subcellularLocation>
</comment>
<feature type="compositionally biased region" description="Acidic residues" evidence="5">
    <location>
        <begin position="188"/>
        <end position="209"/>
    </location>
</feature>
<dbReference type="InterPro" id="IPR038491">
    <property type="entry name" value="Velvet_dom_sf"/>
</dbReference>
<dbReference type="OrthoDB" id="3056235at2759"/>
<sequence>MSSSTVQTMGDSTLSVLSLASPNTAASRNLTGSTVASGNLLTDLDGHLGVYFIFQDMSVRSDGIFTLKFSFALPPIHGSAASQITASCFSEPFTIYSAKRFPGMTESTALSKHFAKQGIKVPIRKEARVRKIKKAAIDDGSGGKARGAGTRGQSSSSSSSTIAIAPALSSSASLSSGHGGGGSSHDVEYDEEGDSDDEEDYDDDESPDC</sequence>
<evidence type="ECO:0000259" key="6">
    <source>
        <dbReference type="PROSITE" id="PS51821"/>
    </source>
</evidence>
<dbReference type="Proteomes" id="UP000807716">
    <property type="component" value="Unassembled WGS sequence"/>
</dbReference>
<feature type="compositionally biased region" description="Gly residues" evidence="5">
    <location>
        <begin position="140"/>
        <end position="150"/>
    </location>
</feature>
<dbReference type="EMBL" id="JAAAJB010000037">
    <property type="protein sequence ID" value="KAG0268938.1"/>
    <property type="molecule type" value="Genomic_DNA"/>
</dbReference>
<feature type="region of interest" description="Disordered" evidence="5">
    <location>
        <begin position="135"/>
        <end position="209"/>
    </location>
</feature>
<protein>
    <recommendedName>
        <fullName evidence="6">Velvet domain-containing protein</fullName>
    </recommendedName>
</protein>
<gene>
    <name evidence="7" type="ORF">DFQ27_005233</name>
</gene>